<protein>
    <submittedName>
        <fullName evidence="1">Uncharacterized protein</fullName>
    </submittedName>
</protein>
<evidence type="ECO:0000313" key="1">
    <source>
        <dbReference type="EMBL" id="MBB6125162.1"/>
    </source>
</evidence>
<dbReference type="AlphaFoldDB" id="A0A841J4A1"/>
<name>A0A841J4A1_9SPHN</name>
<evidence type="ECO:0000313" key="2">
    <source>
        <dbReference type="Proteomes" id="UP000552700"/>
    </source>
</evidence>
<keyword evidence="2" id="KW-1185">Reference proteome</keyword>
<accession>A0A841J4A1</accession>
<gene>
    <name evidence="1" type="ORF">FHS92_002919</name>
</gene>
<organism evidence="1 2">
    <name type="scientific">Sphingobium subterraneum</name>
    <dbReference type="NCBI Taxonomy" id="627688"/>
    <lineage>
        <taxon>Bacteria</taxon>
        <taxon>Pseudomonadati</taxon>
        <taxon>Pseudomonadota</taxon>
        <taxon>Alphaproteobacteria</taxon>
        <taxon>Sphingomonadales</taxon>
        <taxon>Sphingomonadaceae</taxon>
        <taxon>Sphingobium</taxon>
    </lineage>
</organism>
<reference evidence="1 2" key="1">
    <citation type="submission" date="2020-08" db="EMBL/GenBank/DDBJ databases">
        <title>Genomic Encyclopedia of Type Strains, Phase IV (KMG-IV): sequencing the most valuable type-strain genomes for metagenomic binning, comparative biology and taxonomic classification.</title>
        <authorList>
            <person name="Goeker M."/>
        </authorList>
    </citation>
    <scope>NUCLEOTIDE SEQUENCE [LARGE SCALE GENOMIC DNA]</scope>
    <source>
        <strain evidence="1 2">DSM 102255</strain>
    </source>
</reference>
<proteinExistence type="predicted"/>
<sequence length="33" mass="3423">MTLVACVSVAIKRAASFHPIAKALVEALDARLG</sequence>
<dbReference type="Proteomes" id="UP000552700">
    <property type="component" value="Unassembled WGS sequence"/>
</dbReference>
<dbReference type="EMBL" id="JACIJP010000005">
    <property type="protein sequence ID" value="MBB6125162.1"/>
    <property type="molecule type" value="Genomic_DNA"/>
</dbReference>
<comment type="caution">
    <text evidence="1">The sequence shown here is derived from an EMBL/GenBank/DDBJ whole genome shotgun (WGS) entry which is preliminary data.</text>
</comment>